<dbReference type="Gene3D" id="1.10.1670.40">
    <property type="match status" value="1"/>
</dbReference>
<accession>A0AAV4ZYN9</accession>
<protein>
    <submittedName>
        <fullName evidence="1">Uncharacterized protein</fullName>
    </submittedName>
</protein>
<keyword evidence="2" id="KW-1185">Reference proteome</keyword>
<dbReference type="Proteomes" id="UP001055247">
    <property type="component" value="Unassembled WGS sequence"/>
</dbReference>
<name>A0AAV4ZYN9_9HYPH</name>
<evidence type="ECO:0000313" key="2">
    <source>
        <dbReference type="Proteomes" id="UP001055247"/>
    </source>
</evidence>
<sequence length="63" mass="6991">MIGIFHFQDPDIWPAGDAAAVGTLRRLSGREDHVAVAAAFSPYRSILARYMWISRDADKEAVT</sequence>
<dbReference type="EMBL" id="BPQO01000053">
    <property type="protein sequence ID" value="GJD92658.1"/>
    <property type="molecule type" value="Genomic_DNA"/>
</dbReference>
<dbReference type="AlphaFoldDB" id="A0AAV4ZYN9"/>
<proteinExistence type="predicted"/>
<comment type="caution">
    <text evidence="1">The sequence shown here is derived from an EMBL/GenBank/DDBJ whole genome shotgun (WGS) entry which is preliminary data.</text>
</comment>
<gene>
    <name evidence="1" type="ORF">BHAOGJBA_6214</name>
</gene>
<organism evidence="1 2">
    <name type="scientific">Methylobacterium hispanicum</name>
    <dbReference type="NCBI Taxonomy" id="270350"/>
    <lineage>
        <taxon>Bacteria</taxon>
        <taxon>Pseudomonadati</taxon>
        <taxon>Pseudomonadota</taxon>
        <taxon>Alphaproteobacteria</taxon>
        <taxon>Hyphomicrobiales</taxon>
        <taxon>Methylobacteriaceae</taxon>
        <taxon>Methylobacterium</taxon>
    </lineage>
</organism>
<reference evidence="1" key="2">
    <citation type="submission" date="2021-08" db="EMBL/GenBank/DDBJ databases">
        <authorList>
            <person name="Tani A."/>
            <person name="Ola A."/>
            <person name="Ogura Y."/>
            <person name="Katsura K."/>
            <person name="Hayashi T."/>
        </authorList>
    </citation>
    <scope>NUCLEOTIDE SEQUENCE</scope>
    <source>
        <strain evidence="1">DSM 16372</strain>
    </source>
</reference>
<dbReference type="RefSeq" id="WP_238232122.1">
    <property type="nucleotide sequence ID" value="NZ_BPQO01000053.1"/>
</dbReference>
<reference evidence="1" key="1">
    <citation type="journal article" date="2016" name="Front. Microbiol.">
        <title>Genome Sequence of the Piezophilic, Mesophilic Sulfate-Reducing Bacterium Desulfovibrio indicus J2T.</title>
        <authorList>
            <person name="Cao J."/>
            <person name="Maignien L."/>
            <person name="Shao Z."/>
            <person name="Alain K."/>
            <person name="Jebbar M."/>
        </authorList>
    </citation>
    <scope>NUCLEOTIDE SEQUENCE</scope>
    <source>
        <strain evidence="1">DSM 16372</strain>
    </source>
</reference>
<evidence type="ECO:0000313" key="1">
    <source>
        <dbReference type="EMBL" id="GJD92658.1"/>
    </source>
</evidence>